<proteinExistence type="predicted"/>
<evidence type="ECO:0000313" key="3">
    <source>
        <dbReference type="Proteomes" id="UP000182945"/>
    </source>
</evidence>
<dbReference type="Proteomes" id="UP000182945">
    <property type="component" value="Chromosome"/>
</dbReference>
<dbReference type="EMBL" id="CP017962">
    <property type="protein sequence ID" value="APC49595.1"/>
    <property type="molecule type" value="Genomic_DNA"/>
</dbReference>
<feature type="domain" description="Inhibitor I9" evidence="1">
    <location>
        <begin position="41"/>
        <end position="110"/>
    </location>
</feature>
<dbReference type="KEGG" id="vhl:BME96_15965"/>
<sequence>MQSNIYIDPKIDIASDEYIGIIIEFKIKPAKTAVATCISNLTMEQAKQQVETSHQIFQRELKQLEESNIEYFIINTYKDSFNGVSMRLKGNTVQRLLRSTVIKAIYKTEEMNVPKKPVDTRYQI</sequence>
<gene>
    <name evidence="2" type="ORF">BME96_15965</name>
</gene>
<name>A0AAC9J4K2_VIRHA</name>
<accession>A0AAC9J4K2</accession>
<protein>
    <recommendedName>
        <fullName evidence="1">Inhibitor I9 domain-containing protein</fullName>
    </recommendedName>
</protein>
<dbReference type="RefSeq" id="WP_060678293.1">
    <property type="nucleotide sequence ID" value="NZ_CP017962.1"/>
</dbReference>
<dbReference type="InterPro" id="IPR010259">
    <property type="entry name" value="S8pro/Inhibitor_I9"/>
</dbReference>
<dbReference type="Pfam" id="PF05922">
    <property type="entry name" value="Inhibitor_I9"/>
    <property type="match status" value="1"/>
</dbReference>
<dbReference type="GeneID" id="71515909"/>
<organism evidence="2 3">
    <name type="scientific">Virgibacillus halodenitrificans</name>
    <name type="common">Bacillus halodenitrificans</name>
    <dbReference type="NCBI Taxonomy" id="1482"/>
    <lineage>
        <taxon>Bacteria</taxon>
        <taxon>Bacillati</taxon>
        <taxon>Bacillota</taxon>
        <taxon>Bacilli</taxon>
        <taxon>Bacillales</taxon>
        <taxon>Bacillaceae</taxon>
        <taxon>Virgibacillus</taxon>
    </lineage>
</organism>
<evidence type="ECO:0000313" key="2">
    <source>
        <dbReference type="EMBL" id="APC49595.1"/>
    </source>
</evidence>
<reference evidence="2 3" key="1">
    <citation type="submission" date="2016-11" db="EMBL/GenBank/DDBJ databases">
        <title>Complete genome sequencing of Virgibacillus halodenitrificans PDB-F2.</title>
        <authorList>
            <person name="Sun Z."/>
            <person name="Zhou Y."/>
            <person name="Li H."/>
        </authorList>
    </citation>
    <scope>NUCLEOTIDE SEQUENCE [LARGE SCALE GENOMIC DNA]</scope>
    <source>
        <strain evidence="2 3">PDB-F2</strain>
    </source>
</reference>
<dbReference type="AlphaFoldDB" id="A0AAC9J4K2"/>
<evidence type="ECO:0000259" key="1">
    <source>
        <dbReference type="Pfam" id="PF05922"/>
    </source>
</evidence>